<dbReference type="EMBL" id="PXWF02000277">
    <property type="protein sequence ID" value="PWF43645.1"/>
    <property type="molecule type" value="Genomic_DNA"/>
</dbReference>
<reference evidence="1 2" key="1">
    <citation type="submission" date="2018-04" db="EMBL/GenBank/DDBJ databases">
        <title>Massilia violaceinigra sp. nov., a novel purple-pigmented bacterium isolated from Tianshan glacier, Xinjiang, China.</title>
        <authorList>
            <person name="Wang H."/>
        </authorList>
    </citation>
    <scope>NUCLEOTIDE SEQUENCE [LARGE SCALE GENOMIC DNA]</scope>
    <source>
        <strain evidence="1 2">B448-2</strain>
    </source>
</reference>
<proteinExistence type="predicted"/>
<dbReference type="RefSeq" id="WP_181373277.1">
    <property type="nucleotide sequence ID" value="NZ_PXWF02000277.1"/>
</dbReference>
<evidence type="ECO:0000313" key="2">
    <source>
        <dbReference type="Proteomes" id="UP000241421"/>
    </source>
</evidence>
<dbReference type="Proteomes" id="UP000241421">
    <property type="component" value="Unassembled WGS sequence"/>
</dbReference>
<dbReference type="AlphaFoldDB" id="A0A2U2HG61"/>
<keyword evidence="2" id="KW-1185">Reference proteome</keyword>
<name>A0A2U2HG61_9BURK</name>
<protein>
    <submittedName>
        <fullName evidence="1">Uncharacterized protein</fullName>
    </submittedName>
</protein>
<evidence type="ECO:0000313" key="1">
    <source>
        <dbReference type="EMBL" id="PWF43645.1"/>
    </source>
</evidence>
<gene>
    <name evidence="1" type="ORF">C7C56_020795</name>
</gene>
<feature type="non-terminal residue" evidence="1">
    <location>
        <position position="1"/>
    </location>
</feature>
<sequence length="93" mass="10094">EHGDGRRADLAFLALAGRGSVFASLDDTAGRELPLWAAPLRPLARRAEPGGWAMRLMLVLGQWHGERLGARYRKGLGAREKQLDAQLAFSGQG</sequence>
<organism evidence="1 2">
    <name type="scientific">Massilia glaciei</name>
    <dbReference type="NCBI Taxonomy" id="1524097"/>
    <lineage>
        <taxon>Bacteria</taxon>
        <taxon>Pseudomonadati</taxon>
        <taxon>Pseudomonadota</taxon>
        <taxon>Betaproteobacteria</taxon>
        <taxon>Burkholderiales</taxon>
        <taxon>Oxalobacteraceae</taxon>
        <taxon>Telluria group</taxon>
        <taxon>Massilia</taxon>
    </lineage>
</organism>
<accession>A0A2U2HG61</accession>
<comment type="caution">
    <text evidence="1">The sequence shown here is derived from an EMBL/GenBank/DDBJ whole genome shotgun (WGS) entry which is preliminary data.</text>
</comment>